<gene>
    <name evidence="2" type="ORF">ULVI_13900</name>
</gene>
<dbReference type="NCBIfam" id="TIGR04131">
    <property type="entry name" value="Bac_Flav_CTERM"/>
    <property type="match status" value="1"/>
</dbReference>
<dbReference type="InterPro" id="IPR026341">
    <property type="entry name" value="T9SS_type_B"/>
</dbReference>
<reference evidence="2 3" key="1">
    <citation type="submission" date="2016-02" db="EMBL/GenBank/DDBJ databases">
        <title>Ulvibacter sp. LPB0005, isolated from Thais luteostoma.</title>
        <authorList>
            <person name="Shin S.-K."/>
            <person name="Yi H."/>
        </authorList>
    </citation>
    <scope>NUCLEOTIDE SEQUENCE [LARGE SCALE GENOMIC DNA]</scope>
    <source>
        <strain evidence="2 3">LPB0005</strain>
    </source>
</reference>
<feature type="signal peptide" evidence="1">
    <location>
        <begin position="1"/>
        <end position="20"/>
    </location>
</feature>
<sequence length="698" mass="76957">MKLYLLLLFFSILTTINAQNNPNDCINAIPICGTSNLGVDPTGAGFDEFSLPNNNLPECYDFGQNTIWFRFDIIGDGPLTFDLIPDNGVDDYDFAIFGPDVTCTSLGTAIRCSSTNPQNAGVQVATGLNMEETDTQEGPGEDGNGYLQFIDAQVGEVYYLLVDRAVGSGPFSLFYTGMAELPPNVEANPVNDLLSCDTDGTDDGFTEFNLESQTNSIIGEQPGTFNVTYHTSLNDAVIGINPLASPYTNISNPQTIYARIQRENGCSDSVAFDIMIGNPSLLQPDPVRICSYTTSENYILDTIIPQVINDPTGYVFSYHNSNADAVNNMNPIGATVNLTEIPRTIFVRVTDASDNLCFSITSFEAAINRIQVATQPSPIIVCDDDFDEIVSVNIFEKDIEVLNGLPASDFTIVYYASESDRLNEINAINGTFQNTENPQTIYVSMIENATGCFDYTQFEIQVNPKPIPIFDAESYIYCINLATPIPISVQANFQYYVWSTGDEGSSLNTIFVTAPGTYTVTVTNEFNCTSEVSVVVFPSNIATITSIDVVDFSGLGNSATINVTGEGDYEFSLESDFQYQDSNVFMGLQNGYYTVFVRDKNGCGVVSQEFLILDYPKYFTPNEDGYHDTWKVIGIDQFPGTKMYIFNRFGKLLHEVVTSSNGWDGTNSKGIPLPSNDYWFTINIPNRPEYRGHFTLKR</sequence>
<name>A0A167F388_9FLAO</name>
<keyword evidence="1" id="KW-0732">Signal</keyword>
<accession>A0A167F388</accession>
<evidence type="ECO:0000313" key="3">
    <source>
        <dbReference type="Proteomes" id="UP000077013"/>
    </source>
</evidence>
<dbReference type="RefSeq" id="WP_068593400.1">
    <property type="nucleotide sequence ID" value="NZ_LRXL01000052.1"/>
</dbReference>
<evidence type="ECO:0000313" key="2">
    <source>
        <dbReference type="EMBL" id="OAB76145.1"/>
    </source>
</evidence>
<dbReference type="STRING" id="1763537.ULVI_13900"/>
<dbReference type="AlphaFoldDB" id="A0A167F388"/>
<protein>
    <recommendedName>
        <fullName evidence="4">T9SS type B sorting domain-containing protein</fullName>
    </recommendedName>
</protein>
<organism evidence="2 3">
    <name type="scientific">Cochleicola gelatinilyticus</name>
    <dbReference type="NCBI Taxonomy" id="1763537"/>
    <lineage>
        <taxon>Bacteria</taxon>
        <taxon>Pseudomonadati</taxon>
        <taxon>Bacteroidota</taxon>
        <taxon>Flavobacteriia</taxon>
        <taxon>Flavobacteriales</taxon>
        <taxon>Flavobacteriaceae</taxon>
        <taxon>Cochleicola</taxon>
    </lineage>
</organism>
<proteinExistence type="predicted"/>
<keyword evidence="3" id="KW-1185">Reference proteome</keyword>
<dbReference type="OrthoDB" id="9765926at2"/>
<evidence type="ECO:0000256" key="1">
    <source>
        <dbReference type="SAM" id="SignalP"/>
    </source>
</evidence>
<evidence type="ECO:0008006" key="4">
    <source>
        <dbReference type="Google" id="ProtNLM"/>
    </source>
</evidence>
<dbReference type="Proteomes" id="UP000077013">
    <property type="component" value="Unassembled WGS sequence"/>
</dbReference>
<feature type="chain" id="PRO_5007886101" description="T9SS type B sorting domain-containing protein" evidence="1">
    <location>
        <begin position="21"/>
        <end position="698"/>
    </location>
</feature>
<dbReference type="Pfam" id="PF13585">
    <property type="entry name" value="CHU_C"/>
    <property type="match status" value="1"/>
</dbReference>
<dbReference type="EMBL" id="LRXL01000052">
    <property type="protein sequence ID" value="OAB76145.1"/>
    <property type="molecule type" value="Genomic_DNA"/>
</dbReference>
<comment type="caution">
    <text evidence="2">The sequence shown here is derived from an EMBL/GenBank/DDBJ whole genome shotgun (WGS) entry which is preliminary data.</text>
</comment>